<feature type="transmembrane region" description="Helical" evidence="13">
    <location>
        <begin position="207"/>
        <end position="229"/>
    </location>
</feature>
<keyword evidence="9 13" id="KW-1133">Transmembrane helix</keyword>
<keyword evidence="8" id="KW-0249">Electron transport</keyword>
<dbReference type="SUPFAM" id="SSF101874">
    <property type="entry name" value="YceI-like"/>
    <property type="match status" value="1"/>
</dbReference>
<reference evidence="15 16" key="1">
    <citation type="submission" date="2024-09" db="EMBL/GenBank/DDBJ databases">
        <authorList>
            <person name="Sun Q."/>
            <person name="Mori K."/>
        </authorList>
    </citation>
    <scope>NUCLEOTIDE SEQUENCE [LARGE SCALE GENOMIC DNA]</scope>
    <source>
        <strain evidence="15 16">CECT 9424</strain>
    </source>
</reference>
<evidence type="ECO:0000256" key="7">
    <source>
        <dbReference type="ARBA" id="ARBA00022723"/>
    </source>
</evidence>
<dbReference type="SMART" id="SM00867">
    <property type="entry name" value="YceI"/>
    <property type="match status" value="1"/>
</dbReference>
<evidence type="ECO:0000256" key="3">
    <source>
        <dbReference type="ARBA" id="ARBA00022448"/>
    </source>
</evidence>
<evidence type="ECO:0000256" key="12">
    <source>
        <dbReference type="ARBA" id="ARBA00037975"/>
    </source>
</evidence>
<proteinExistence type="inferred from homology"/>
<feature type="transmembrane region" description="Helical" evidence="13">
    <location>
        <begin position="16"/>
        <end position="36"/>
    </location>
</feature>
<feature type="transmembrane region" description="Helical" evidence="13">
    <location>
        <begin position="151"/>
        <end position="172"/>
    </location>
</feature>
<keyword evidence="7" id="KW-0479">Metal-binding</keyword>
<organism evidence="15 16">
    <name type="scientific">Roseovarius ramblicola</name>
    <dbReference type="NCBI Taxonomy" id="2022336"/>
    <lineage>
        <taxon>Bacteria</taxon>
        <taxon>Pseudomonadati</taxon>
        <taxon>Pseudomonadota</taxon>
        <taxon>Alphaproteobacteria</taxon>
        <taxon>Rhodobacterales</taxon>
        <taxon>Roseobacteraceae</taxon>
        <taxon>Roseovarius</taxon>
    </lineage>
</organism>
<gene>
    <name evidence="15" type="ORF">ACFFU4_00225</name>
</gene>
<evidence type="ECO:0000256" key="5">
    <source>
        <dbReference type="ARBA" id="ARBA00022617"/>
    </source>
</evidence>
<evidence type="ECO:0000313" key="16">
    <source>
        <dbReference type="Proteomes" id="UP001589670"/>
    </source>
</evidence>
<dbReference type="SUPFAM" id="SSF81342">
    <property type="entry name" value="Transmembrane di-heme cytochromes"/>
    <property type="match status" value="1"/>
</dbReference>
<evidence type="ECO:0000256" key="2">
    <source>
        <dbReference type="ARBA" id="ARBA00004651"/>
    </source>
</evidence>
<dbReference type="RefSeq" id="WP_377065832.1">
    <property type="nucleotide sequence ID" value="NZ_JBHMEC010000001.1"/>
</dbReference>
<feature type="transmembrane region" description="Helical" evidence="13">
    <location>
        <begin position="57"/>
        <end position="79"/>
    </location>
</feature>
<keyword evidence="16" id="KW-1185">Reference proteome</keyword>
<keyword evidence="11 13" id="KW-0472">Membrane</keyword>
<evidence type="ECO:0000256" key="6">
    <source>
        <dbReference type="ARBA" id="ARBA00022692"/>
    </source>
</evidence>
<dbReference type="Pfam" id="PF04264">
    <property type="entry name" value="YceI"/>
    <property type="match status" value="1"/>
</dbReference>
<protein>
    <submittedName>
        <fullName evidence="15">Cytochrome b/b6 domain-containing protein</fullName>
    </submittedName>
</protein>
<evidence type="ECO:0000313" key="15">
    <source>
        <dbReference type="EMBL" id="MFB9148172.1"/>
    </source>
</evidence>
<dbReference type="InterPro" id="IPR011577">
    <property type="entry name" value="Cyt_b561_bac/Ni-Hgenase"/>
</dbReference>
<dbReference type="InterPro" id="IPR052168">
    <property type="entry name" value="Cytochrome_b561_oxidase"/>
</dbReference>
<evidence type="ECO:0000256" key="11">
    <source>
        <dbReference type="ARBA" id="ARBA00023136"/>
    </source>
</evidence>
<keyword evidence="6 13" id="KW-0812">Transmembrane</keyword>
<keyword evidence="4" id="KW-1003">Cell membrane</keyword>
<comment type="similarity">
    <text evidence="12">Belongs to the cytochrome b561 family.</text>
</comment>
<dbReference type="EMBL" id="JBHMEC010000001">
    <property type="protein sequence ID" value="MFB9148172.1"/>
    <property type="molecule type" value="Genomic_DNA"/>
</dbReference>
<dbReference type="PANTHER" id="PTHR30529:SF7">
    <property type="entry name" value="CYTOCHROME B561 BACTERIAL_NI-HYDROGENASE DOMAIN-CONTAINING PROTEIN"/>
    <property type="match status" value="1"/>
</dbReference>
<evidence type="ECO:0000256" key="1">
    <source>
        <dbReference type="ARBA" id="ARBA00001970"/>
    </source>
</evidence>
<evidence type="ECO:0000256" key="10">
    <source>
        <dbReference type="ARBA" id="ARBA00023004"/>
    </source>
</evidence>
<dbReference type="Proteomes" id="UP001589670">
    <property type="component" value="Unassembled WGS sequence"/>
</dbReference>
<dbReference type="PANTHER" id="PTHR30529">
    <property type="entry name" value="CYTOCHROME B561"/>
    <property type="match status" value="1"/>
</dbReference>
<dbReference type="Gene3D" id="2.40.128.110">
    <property type="entry name" value="Lipid/polyisoprenoid-binding, YceI-like"/>
    <property type="match status" value="1"/>
</dbReference>
<evidence type="ECO:0000256" key="9">
    <source>
        <dbReference type="ARBA" id="ARBA00022989"/>
    </source>
</evidence>
<dbReference type="InterPro" id="IPR036761">
    <property type="entry name" value="TTHA0802/YceI-like_sf"/>
</dbReference>
<keyword evidence="3" id="KW-0813">Transport</keyword>
<dbReference type="Pfam" id="PF01292">
    <property type="entry name" value="Ni_hydr_CYTB"/>
    <property type="match status" value="1"/>
</dbReference>
<comment type="subcellular location">
    <subcellularLocation>
        <location evidence="2">Cell membrane</location>
        <topology evidence="2">Multi-pass membrane protein</topology>
    </subcellularLocation>
</comment>
<evidence type="ECO:0000259" key="14">
    <source>
        <dbReference type="SMART" id="SM00867"/>
    </source>
</evidence>
<dbReference type="Gene3D" id="1.20.950.20">
    <property type="entry name" value="Transmembrane di-heme cytochromes, Chain C"/>
    <property type="match status" value="1"/>
</dbReference>
<evidence type="ECO:0000256" key="13">
    <source>
        <dbReference type="SAM" id="Phobius"/>
    </source>
</evidence>
<comment type="cofactor">
    <cofactor evidence="1">
        <name>heme b</name>
        <dbReference type="ChEBI" id="CHEBI:60344"/>
    </cofactor>
</comment>
<sequence>MPIASSATTYGAVTKSFHWLTALLILTNLPLGWFAAQMAEDITATGGTEAQVARAALLFSIHKTTGVTVFFVALGRILWALTQTKPGLLNGDRPFEAWAAETAHWLLYGSLVAVPLSGWVHHAATTGFAPIWWPFGQDLPFVPKSEAVSEIAATLHFLFIVVLAAALAAHVAGALKHHLLDGDATLRRMLPGDIPARPTARQPGHTLPLVAALAVWAGVVGGAGALGWFEKPGGGAAPSLAAVESDWQVQEGSLQIAIRQMGSEVKGRFADWTADIAYAEAADAEGRQGAVEVVVAIPSLTLGSVTKQAMGKDFFNVEAHPTATFAADLVAEGDGHVARGTLTIKGQSVPVEMPFTLDIDGDTARASGGLIVDRRDFGIGEGAQDPGQLGFEVEVSFSLVAKRAGGAG</sequence>
<name>A0ABV5HUV4_9RHOB</name>
<comment type="caution">
    <text evidence="15">The sequence shown here is derived from an EMBL/GenBank/DDBJ whole genome shotgun (WGS) entry which is preliminary data.</text>
</comment>
<evidence type="ECO:0000256" key="8">
    <source>
        <dbReference type="ARBA" id="ARBA00022982"/>
    </source>
</evidence>
<evidence type="ECO:0000256" key="4">
    <source>
        <dbReference type="ARBA" id="ARBA00022475"/>
    </source>
</evidence>
<dbReference type="InterPro" id="IPR016174">
    <property type="entry name" value="Di-haem_cyt_TM"/>
</dbReference>
<keyword evidence="10" id="KW-0408">Iron</keyword>
<dbReference type="InterPro" id="IPR007372">
    <property type="entry name" value="Lipid/polyisoprenoid-bd_YceI"/>
</dbReference>
<accession>A0ABV5HUV4</accession>
<feature type="domain" description="Lipid/polyisoprenoid-binding YceI-like" evidence="14">
    <location>
        <begin position="246"/>
        <end position="402"/>
    </location>
</feature>
<keyword evidence="5" id="KW-0349">Heme</keyword>